<name>A0A0F9RNK5_9ZZZZ</name>
<dbReference type="AlphaFoldDB" id="A0A0F9RNK5"/>
<reference evidence="1" key="1">
    <citation type="journal article" date="2015" name="Nature">
        <title>Complex archaea that bridge the gap between prokaryotes and eukaryotes.</title>
        <authorList>
            <person name="Spang A."/>
            <person name="Saw J.H."/>
            <person name="Jorgensen S.L."/>
            <person name="Zaremba-Niedzwiedzka K."/>
            <person name="Martijn J."/>
            <person name="Lind A.E."/>
            <person name="van Eijk R."/>
            <person name="Schleper C."/>
            <person name="Guy L."/>
            <person name="Ettema T.J."/>
        </authorList>
    </citation>
    <scope>NUCLEOTIDE SEQUENCE</scope>
</reference>
<evidence type="ECO:0000313" key="1">
    <source>
        <dbReference type="EMBL" id="KKN18858.1"/>
    </source>
</evidence>
<dbReference type="EMBL" id="LAZR01003390">
    <property type="protein sequence ID" value="KKN18858.1"/>
    <property type="molecule type" value="Genomic_DNA"/>
</dbReference>
<proteinExistence type="predicted"/>
<sequence length="208" mass="22502">MPCAALVLRSFLNFAGLSSSRGSRSLRSPSLASLVLSLLAPVSETSAASVVAVASLAYAWKLKACFQTDSVWMKDEPHETSKSFLGGCAIFMGFVRGPPGFRAILRQGTCSEALRHRVVLSPLAPNFVLHRVRERSDGHKSFARLTCRYSESLRSCLNLCPTAAPKSQARSGPDLGFGPKPLPALRAAWRLPAPHCRRRQILLVSGTV</sequence>
<comment type="caution">
    <text evidence="1">The sequence shown here is derived from an EMBL/GenBank/DDBJ whole genome shotgun (WGS) entry which is preliminary data.</text>
</comment>
<accession>A0A0F9RNK5</accession>
<gene>
    <name evidence="1" type="ORF">LCGC14_0951670</name>
</gene>
<organism evidence="1">
    <name type="scientific">marine sediment metagenome</name>
    <dbReference type="NCBI Taxonomy" id="412755"/>
    <lineage>
        <taxon>unclassified sequences</taxon>
        <taxon>metagenomes</taxon>
        <taxon>ecological metagenomes</taxon>
    </lineage>
</organism>
<protein>
    <submittedName>
        <fullName evidence="1">Uncharacterized protein</fullName>
    </submittedName>
</protein>